<name>A0A7J7IL97_9RHOD</name>
<dbReference type="PROSITE" id="PS51192">
    <property type="entry name" value="HELICASE_ATP_BIND_1"/>
    <property type="match status" value="1"/>
</dbReference>
<evidence type="ECO:0000313" key="8">
    <source>
        <dbReference type="EMBL" id="KAF6003905.1"/>
    </source>
</evidence>
<comment type="caution">
    <text evidence="8">The sequence shown here is derived from an EMBL/GenBank/DDBJ whole genome shotgun (WGS) entry which is preliminary data.</text>
</comment>
<comment type="catalytic activity">
    <reaction evidence="5">
        <text>ATP + H2O = ADP + phosphate + H(+)</text>
        <dbReference type="Rhea" id="RHEA:13065"/>
        <dbReference type="ChEBI" id="CHEBI:15377"/>
        <dbReference type="ChEBI" id="CHEBI:15378"/>
        <dbReference type="ChEBI" id="CHEBI:30616"/>
        <dbReference type="ChEBI" id="CHEBI:43474"/>
        <dbReference type="ChEBI" id="CHEBI:456216"/>
        <dbReference type="EC" id="3.6.4.13"/>
    </reaction>
</comment>
<evidence type="ECO:0000256" key="3">
    <source>
        <dbReference type="ARBA" id="ARBA00022840"/>
    </source>
</evidence>
<evidence type="ECO:0000259" key="6">
    <source>
        <dbReference type="PROSITE" id="PS51192"/>
    </source>
</evidence>
<accession>A0A7J7IL97</accession>
<evidence type="ECO:0000256" key="4">
    <source>
        <dbReference type="ARBA" id="ARBA00022884"/>
    </source>
</evidence>
<dbReference type="GO" id="GO:0003723">
    <property type="term" value="F:RNA binding"/>
    <property type="evidence" value="ECO:0007669"/>
    <property type="project" value="UniProtKB-UniRule"/>
</dbReference>
<keyword evidence="4 5" id="KW-0694">RNA-binding</keyword>
<gene>
    <name evidence="8" type="primary">DDX41</name>
    <name evidence="8" type="ORF">F1559_003624</name>
</gene>
<dbReference type="SUPFAM" id="SSF52540">
    <property type="entry name" value="P-loop containing nucleoside triphosphate hydrolases"/>
    <property type="match status" value="1"/>
</dbReference>
<dbReference type="EMBL" id="VWRR01000005">
    <property type="protein sequence ID" value="KAF6003905.1"/>
    <property type="molecule type" value="Genomic_DNA"/>
</dbReference>
<dbReference type="GO" id="GO:0005524">
    <property type="term" value="F:ATP binding"/>
    <property type="evidence" value="ECO:0007669"/>
    <property type="project" value="UniProtKB-UniRule"/>
</dbReference>
<keyword evidence="5" id="KW-0347">Helicase</keyword>
<dbReference type="Proteomes" id="UP000530660">
    <property type="component" value="Unassembled WGS sequence"/>
</dbReference>
<organism evidence="8 9">
    <name type="scientific">Cyanidiococcus yangmingshanensis</name>
    <dbReference type="NCBI Taxonomy" id="2690220"/>
    <lineage>
        <taxon>Eukaryota</taxon>
        <taxon>Rhodophyta</taxon>
        <taxon>Bangiophyceae</taxon>
        <taxon>Cyanidiales</taxon>
        <taxon>Cyanidiaceae</taxon>
        <taxon>Cyanidiococcus</taxon>
    </lineage>
</organism>
<evidence type="ECO:0000313" key="9">
    <source>
        <dbReference type="Proteomes" id="UP000530660"/>
    </source>
</evidence>
<sequence length="461" mass="50739">MRISAFTNNKLQCWPRKTLWSGALGGRASLEPVAGGARRLALRIDDRRSGPARLESRMLRRRKRTGLAPTGALTWSRALSLGIRSTLGSLGLERPTQVQAAAIPAALSGSHVFLTAQTGSGKTLGYILPLIELLQRDHKGQFDEKGSAAHRSQALIVVPTRELALQVVRVWEAFTAVTGLVCAQLTRCALRRSESVAAWVTPAKEASAGNGVLWNRVPGLRYLVLDEADALFSMQRHNQLAALPLKQLRGGQMWFAAATVTRSNLAEAERLTQAVSPSRRLFVARDDGLHRPPLDARVRFEQVEHPPQKVTRLLGMLRGGPDGLLRDGRSTLIFCNSIQTCRFVQYTLHEHGILGCGVPQRIVGAFMNGAADVLICSDLAARGLDWPFVRRVICFDAPLSYHHFLHRVGRLRQGGICTILLRRAKREQALAECISERLSQRTTLAPQTTGSISMARRRTSD</sequence>
<dbReference type="SMART" id="SM00490">
    <property type="entry name" value="HELICc"/>
    <property type="match status" value="1"/>
</dbReference>
<feature type="domain" description="Helicase ATP-binding" evidence="6">
    <location>
        <begin position="103"/>
        <end position="278"/>
    </location>
</feature>
<dbReference type="PANTHER" id="PTHR24031">
    <property type="entry name" value="RNA HELICASE"/>
    <property type="match status" value="1"/>
</dbReference>
<evidence type="ECO:0000256" key="2">
    <source>
        <dbReference type="ARBA" id="ARBA00022801"/>
    </source>
</evidence>
<keyword evidence="9" id="KW-1185">Reference proteome</keyword>
<dbReference type="GO" id="GO:0016787">
    <property type="term" value="F:hydrolase activity"/>
    <property type="evidence" value="ECO:0007669"/>
    <property type="project" value="UniProtKB-KW"/>
</dbReference>
<dbReference type="InterPro" id="IPR027417">
    <property type="entry name" value="P-loop_NTPase"/>
</dbReference>
<evidence type="ECO:0000259" key="7">
    <source>
        <dbReference type="PROSITE" id="PS51194"/>
    </source>
</evidence>
<evidence type="ECO:0000256" key="1">
    <source>
        <dbReference type="ARBA" id="ARBA00022741"/>
    </source>
</evidence>
<dbReference type="Pfam" id="PF00271">
    <property type="entry name" value="Helicase_C"/>
    <property type="match status" value="1"/>
</dbReference>
<keyword evidence="1 5" id="KW-0547">Nucleotide-binding</keyword>
<dbReference type="PROSITE" id="PS51194">
    <property type="entry name" value="HELICASE_CTER"/>
    <property type="match status" value="1"/>
</dbReference>
<dbReference type="InterPro" id="IPR001650">
    <property type="entry name" value="Helicase_C-like"/>
</dbReference>
<proteinExistence type="inferred from homology"/>
<reference evidence="8 9" key="1">
    <citation type="journal article" date="2020" name="J. Phycol.">
        <title>Comparative genome analysis reveals Cyanidiococcus gen. nov., a new extremophilic red algal genus sister to Cyanidioschyzon (Cyanidioschyzonaceae, Rhodophyta).</title>
        <authorList>
            <person name="Liu S.-L."/>
            <person name="Chiang Y.-R."/>
            <person name="Yoon H.S."/>
            <person name="Fu H.-Y."/>
        </authorList>
    </citation>
    <scope>NUCLEOTIDE SEQUENCE [LARGE SCALE GENOMIC DNA]</scope>
    <source>
        <strain evidence="8 9">THAL066</strain>
    </source>
</reference>
<dbReference type="InterPro" id="IPR014001">
    <property type="entry name" value="Helicase_ATP-bd"/>
</dbReference>
<keyword evidence="2 5" id="KW-0378">Hydrolase</keyword>
<dbReference type="SMART" id="SM00487">
    <property type="entry name" value="DEXDc"/>
    <property type="match status" value="1"/>
</dbReference>
<dbReference type="AlphaFoldDB" id="A0A7J7IL97"/>
<comment type="domain">
    <text evidence="5">The Q motif is unique to and characteristic of the DEAD box family of RNA helicases and controls ATP binding and hydrolysis.</text>
</comment>
<comment type="similarity">
    <text evidence="5">Belongs to the DEAD box helicase family.</text>
</comment>
<feature type="domain" description="Helicase C-terminal" evidence="7">
    <location>
        <begin position="309"/>
        <end position="450"/>
    </location>
</feature>
<protein>
    <recommendedName>
        <fullName evidence="5">ATP-dependent RNA helicase</fullName>
        <ecNumber evidence="5">3.6.4.13</ecNumber>
    </recommendedName>
</protein>
<dbReference type="InterPro" id="IPR011545">
    <property type="entry name" value="DEAD/DEAH_box_helicase_dom"/>
</dbReference>
<keyword evidence="3 5" id="KW-0067">ATP-binding</keyword>
<dbReference type="EC" id="3.6.4.13" evidence="5"/>
<dbReference type="Gene3D" id="3.40.50.300">
    <property type="entry name" value="P-loop containing nucleotide triphosphate hydrolases"/>
    <property type="match status" value="2"/>
</dbReference>
<dbReference type="OrthoDB" id="10256233at2759"/>
<dbReference type="GO" id="GO:0003724">
    <property type="term" value="F:RNA helicase activity"/>
    <property type="evidence" value="ECO:0007669"/>
    <property type="project" value="UniProtKB-EC"/>
</dbReference>
<dbReference type="Pfam" id="PF00270">
    <property type="entry name" value="DEAD"/>
    <property type="match status" value="1"/>
</dbReference>
<evidence type="ECO:0000256" key="5">
    <source>
        <dbReference type="RuleBase" id="RU365068"/>
    </source>
</evidence>
<comment type="function">
    <text evidence="5">RNA helicase.</text>
</comment>